<accession>A0AAF0Y691</accession>
<evidence type="ECO:0000313" key="2">
    <source>
        <dbReference type="EMBL" id="WOO78879.1"/>
    </source>
</evidence>
<feature type="region of interest" description="Disordered" evidence="1">
    <location>
        <begin position="1"/>
        <end position="105"/>
    </location>
</feature>
<gene>
    <name evidence="2" type="ORF">LOC62_02G002416</name>
</gene>
<feature type="region of interest" description="Disordered" evidence="1">
    <location>
        <begin position="127"/>
        <end position="148"/>
    </location>
</feature>
<evidence type="ECO:0000256" key="1">
    <source>
        <dbReference type="SAM" id="MobiDB-lite"/>
    </source>
</evidence>
<feature type="compositionally biased region" description="Low complexity" evidence="1">
    <location>
        <begin position="15"/>
        <end position="31"/>
    </location>
</feature>
<dbReference type="RefSeq" id="XP_062624911.1">
    <property type="nucleotide sequence ID" value="XM_062768927.1"/>
</dbReference>
<evidence type="ECO:0000313" key="3">
    <source>
        <dbReference type="Proteomes" id="UP000827549"/>
    </source>
</evidence>
<name>A0AAF0Y691_9TREE</name>
<sequence length="289" mass="30673">MPAGADPPEQRKRPAAPISASAFSFTLGPPAKKAKPPAPPPAARKVAIPAPNPNATPKKPVVLGSLPSPFALSPATPQRTRLTAVLEDPASPFRRQPKPAREDTPGVVGLTALPKVQLAAVVHAQREDEGVGVSPRKNKGTIVHKGPGPPPSVRLVSLLAASNTSLVLFYTAMQHALGPTARHRTTPAKYARSAPGRLAIVSPVPGPTHVVVMFRCRVISWRERLPDDEVVVVLTALPSDCPRVGVDPRVAASPGKPLEIGVWEPWSDRHVPSHPDVLFLSRYLIAEAE</sequence>
<feature type="compositionally biased region" description="Low complexity" evidence="1">
    <location>
        <begin position="43"/>
        <end position="62"/>
    </location>
</feature>
<protein>
    <submittedName>
        <fullName evidence="2">Uncharacterized protein</fullName>
    </submittedName>
</protein>
<dbReference type="AlphaFoldDB" id="A0AAF0Y691"/>
<organism evidence="2 3">
    <name type="scientific">Vanrija pseudolonga</name>
    <dbReference type="NCBI Taxonomy" id="143232"/>
    <lineage>
        <taxon>Eukaryota</taxon>
        <taxon>Fungi</taxon>
        <taxon>Dikarya</taxon>
        <taxon>Basidiomycota</taxon>
        <taxon>Agaricomycotina</taxon>
        <taxon>Tremellomycetes</taxon>
        <taxon>Trichosporonales</taxon>
        <taxon>Trichosporonaceae</taxon>
        <taxon>Vanrija</taxon>
    </lineage>
</organism>
<keyword evidence="3" id="KW-1185">Reference proteome</keyword>
<proteinExistence type="predicted"/>
<dbReference type="GeneID" id="87805664"/>
<dbReference type="EMBL" id="CP086715">
    <property type="protein sequence ID" value="WOO78879.1"/>
    <property type="molecule type" value="Genomic_DNA"/>
</dbReference>
<reference evidence="2" key="1">
    <citation type="submission" date="2023-10" db="EMBL/GenBank/DDBJ databases">
        <authorList>
            <person name="Noh H."/>
        </authorList>
    </citation>
    <scope>NUCLEOTIDE SEQUENCE</scope>
    <source>
        <strain evidence="2">DUCC4014</strain>
    </source>
</reference>
<dbReference type="Proteomes" id="UP000827549">
    <property type="component" value="Chromosome 2"/>
</dbReference>